<evidence type="ECO:0000313" key="1">
    <source>
        <dbReference type="EMBL" id="GEO08282.1"/>
    </source>
</evidence>
<gene>
    <name evidence="1" type="ORF">SAE01_07780</name>
</gene>
<keyword evidence="2" id="KW-1185">Reference proteome</keyword>
<dbReference type="EMBL" id="BJYT01000002">
    <property type="protein sequence ID" value="GEO08282.1"/>
    <property type="molecule type" value="Genomic_DNA"/>
</dbReference>
<comment type="caution">
    <text evidence="1">The sequence shown here is derived from an EMBL/GenBank/DDBJ whole genome shotgun (WGS) entry which is preliminary data.</text>
</comment>
<protein>
    <submittedName>
        <fullName evidence="1">Uncharacterized protein</fullName>
    </submittedName>
</protein>
<name>A0A512B8J2_9BACT</name>
<reference evidence="1 2" key="1">
    <citation type="submission" date="2019-07" db="EMBL/GenBank/DDBJ databases">
        <title>Whole genome shotgun sequence of Segetibacter aerophilus NBRC 106135.</title>
        <authorList>
            <person name="Hosoyama A."/>
            <person name="Uohara A."/>
            <person name="Ohji S."/>
            <person name="Ichikawa N."/>
        </authorList>
    </citation>
    <scope>NUCLEOTIDE SEQUENCE [LARGE SCALE GENOMIC DNA]</scope>
    <source>
        <strain evidence="1 2">NBRC 106135</strain>
    </source>
</reference>
<organism evidence="1 2">
    <name type="scientific">Segetibacter aerophilus</name>
    <dbReference type="NCBI Taxonomy" id="670293"/>
    <lineage>
        <taxon>Bacteria</taxon>
        <taxon>Pseudomonadati</taxon>
        <taxon>Bacteroidota</taxon>
        <taxon>Chitinophagia</taxon>
        <taxon>Chitinophagales</taxon>
        <taxon>Chitinophagaceae</taxon>
        <taxon>Segetibacter</taxon>
    </lineage>
</organism>
<accession>A0A512B8J2</accession>
<dbReference type="Proteomes" id="UP000321513">
    <property type="component" value="Unassembled WGS sequence"/>
</dbReference>
<proteinExistence type="predicted"/>
<sequence>MQVLQLQVWLRVDEVLSNAFSKEVYVPLFNREPLFSNFVINKINGQCEYLLIIKFKIMDPQTQQALQALYATLQQHQQAINQHQQALYFLFGEINKIKQRLGIPTSEVAIAEKIEFKLPDNWQSLTEQQNNV</sequence>
<dbReference type="AlphaFoldDB" id="A0A512B8J2"/>
<evidence type="ECO:0000313" key="2">
    <source>
        <dbReference type="Proteomes" id="UP000321513"/>
    </source>
</evidence>